<comment type="caution">
    <text evidence="1">The sequence shown here is derived from an EMBL/GenBank/DDBJ whole genome shotgun (WGS) entry which is preliminary data.</text>
</comment>
<organism evidence="1">
    <name type="scientific">marine sediment metagenome</name>
    <dbReference type="NCBI Taxonomy" id="412755"/>
    <lineage>
        <taxon>unclassified sequences</taxon>
        <taxon>metagenomes</taxon>
        <taxon>ecological metagenomes</taxon>
    </lineage>
</organism>
<accession>X1VHN0</accession>
<sequence>MPEIKSFKGIRYNPEKLPNLVDVICQPYDQISNKMEREYKNTNPYNYVRLVLTKYAEGHNRQKEYRDAKRYVDNWINDGIFIKDEKDAIYPYWQEFTVADKTYLRKGFICIVRLEKLGKGNILPHEKTLSKPKADRLNLLHATKK</sequence>
<gene>
    <name evidence="1" type="ORF">S12H4_51514</name>
</gene>
<reference evidence="1" key="1">
    <citation type="journal article" date="2014" name="Front. Microbiol.">
        <title>High frequency of phylogenetically diverse reductive dehalogenase-homologous genes in deep subseafloor sedimentary metagenomes.</title>
        <authorList>
            <person name="Kawai M."/>
            <person name="Futagami T."/>
            <person name="Toyoda A."/>
            <person name="Takaki Y."/>
            <person name="Nishi S."/>
            <person name="Hori S."/>
            <person name="Arai W."/>
            <person name="Tsubouchi T."/>
            <person name="Morono Y."/>
            <person name="Uchiyama I."/>
            <person name="Ito T."/>
            <person name="Fujiyama A."/>
            <person name="Inagaki F."/>
            <person name="Takami H."/>
        </authorList>
    </citation>
    <scope>NUCLEOTIDE SEQUENCE</scope>
    <source>
        <strain evidence="1">Expedition CK06-06</strain>
    </source>
</reference>
<protein>
    <recommendedName>
        <fullName evidence="2">DUF1015 domain-containing protein</fullName>
    </recommendedName>
</protein>
<evidence type="ECO:0008006" key="2">
    <source>
        <dbReference type="Google" id="ProtNLM"/>
    </source>
</evidence>
<dbReference type="AlphaFoldDB" id="X1VHN0"/>
<proteinExistence type="predicted"/>
<dbReference type="EMBL" id="BARW01032562">
    <property type="protein sequence ID" value="GAJ14421.1"/>
    <property type="molecule type" value="Genomic_DNA"/>
</dbReference>
<dbReference type="Pfam" id="PF06245">
    <property type="entry name" value="DUF1015"/>
    <property type="match status" value="1"/>
</dbReference>
<dbReference type="PANTHER" id="PTHR36454">
    <property type="entry name" value="LMO2823 PROTEIN"/>
    <property type="match status" value="1"/>
</dbReference>
<dbReference type="PANTHER" id="PTHR36454:SF1">
    <property type="entry name" value="DUF1015 DOMAIN-CONTAINING PROTEIN"/>
    <property type="match status" value="1"/>
</dbReference>
<dbReference type="InterPro" id="IPR008323">
    <property type="entry name" value="UCP033563"/>
</dbReference>
<feature type="non-terminal residue" evidence="1">
    <location>
        <position position="145"/>
    </location>
</feature>
<name>X1VHN0_9ZZZZ</name>
<evidence type="ECO:0000313" key="1">
    <source>
        <dbReference type="EMBL" id="GAJ14421.1"/>
    </source>
</evidence>